<name>A0A9J5ZF72_SOLCO</name>
<dbReference type="AlphaFoldDB" id="A0A9J5ZF72"/>
<dbReference type="EMBL" id="JACXVP010000004">
    <property type="protein sequence ID" value="KAG5611569.1"/>
    <property type="molecule type" value="Genomic_DNA"/>
</dbReference>
<gene>
    <name evidence="1" type="ORF">H5410_022850</name>
</gene>
<evidence type="ECO:0000313" key="1">
    <source>
        <dbReference type="EMBL" id="KAG5611569.1"/>
    </source>
</evidence>
<evidence type="ECO:0000313" key="2">
    <source>
        <dbReference type="Proteomes" id="UP000824120"/>
    </source>
</evidence>
<comment type="caution">
    <text evidence="1">The sequence shown here is derived from an EMBL/GenBank/DDBJ whole genome shotgun (WGS) entry which is preliminary data.</text>
</comment>
<accession>A0A9J5ZF72</accession>
<sequence length="96" mass="11489">MDKMRKAKLRWFEHITRICIDASMRRRGSVHTIFSLQNRFEPIEAYGNIFDFLFSGKILRSLDDENLKKYCLNLELSLTRNSYFDIDGSNLFFELK</sequence>
<reference evidence="1 2" key="1">
    <citation type="submission" date="2020-09" db="EMBL/GenBank/DDBJ databases">
        <title>De no assembly of potato wild relative species, Solanum commersonii.</title>
        <authorList>
            <person name="Cho K."/>
        </authorList>
    </citation>
    <scope>NUCLEOTIDE SEQUENCE [LARGE SCALE GENOMIC DNA]</scope>
    <source>
        <strain evidence="1">LZ3.2</strain>
        <tissue evidence="1">Leaf</tissue>
    </source>
</reference>
<dbReference type="OrthoDB" id="1306140at2759"/>
<dbReference type="Proteomes" id="UP000824120">
    <property type="component" value="Chromosome 4"/>
</dbReference>
<organism evidence="1 2">
    <name type="scientific">Solanum commersonii</name>
    <name type="common">Commerson's wild potato</name>
    <name type="synonym">Commerson's nightshade</name>
    <dbReference type="NCBI Taxonomy" id="4109"/>
    <lineage>
        <taxon>Eukaryota</taxon>
        <taxon>Viridiplantae</taxon>
        <taxon>Streptophyta</taxon>
        <taxon>Embryophyta</taxon>
        <taxon>Tracheophyta</taxon>
        <taxon>Spermatophyta</taxon>
        <taxon>Magnoliopsida</taxon>
        <taxon>eudicotyledons</taxon>
        <taxon>Gunneridae</taxon>
        <taxon>Pentapetalae</taxon>
        <taxon>asterids</taxon>
        <taxon>lamiids</taxon>
        <taxon>Solanales</taxon>
        <taxon>Solanaceae</taxon>
        <taxon>Solanoideae</taxon>
        <taxon>Solaneae</taxon>
        <taxon>Solanum</taxon>
    </lineage>
</organism>
<keyword evidence="2" id="KW-1185">Reference proteome</keyword>
<protein>
    <submittedName>
        <fullName evidence="1">Uncharacterized protein</fullName>
    </submittedName>
</protein>
<proteinExistence type="predicted"/>
<feature type="non-terminal residue" evidence="1">
    <location>
        <position position="96"/>
    </location>
</feature>